<evidence type="ECO:0000256" key="19">
    <source>
        <dbReference type="HAMAP-Rule" id="MF_00021"/>
    </source>
</evidence>
<keyword evidence="5 19" id="KW-0808">Transferase</keyword>
<dbReference type="AlphaFoldDB" id="A0A2V5KLP9"/>
<dbReference type="CDD" id="cd11716">
    <property type="entry name" value="THUMP_ThiI"/>
    <property type="match status" value="1"/>
</dbReference>
<evidence type="ECO:0000256" key="7">
    <source>
        <dbReference type="ARBA" id="ARBA00022840"/>
    </source>
</evidence>
<sequence length="594" mass="66209">MGHRSALGVGSQNSRTEGKRLPIPAQRRYAAADSDWRRAGRGRPVRHRKRAGHRRARQSVPDDDGTKRGGVRPANGAAPAAAGPSPIDSGSCLQRLRDRDGHGPAHRARFRAGLQVRGRRACVGRARHLYFHQVRLLVGRRPAQPRPARLRGGSRAGVERAAHQHVGRPYGGRNRPAGGCAAANGGTAKEVPVNDVILLRFGELMLKGRNRARFENQIVQQIKRVLKPLPNAVLRTESYGRMYVELNGERFEAAAKALEKVFGLLSFSPAIKTESALEPIREAALRAMSRLPVKPETFKVSVKRVDKQFPHDTFEMHRLVGGHVLQHVEGLKVDVHDPDVELRIEIRQNETFVYSESVPGPGGFPLGSNGKAMLMLSGGIDSPVAGWFAMKRGLRIEAVHFHSYPYTSERAKQKVIDLTRVLSDYAGSIMLHLVPFTDIQTRLKETCRENLLITLMRRAMFRITEQLAEKREALAIVTGESLGQVASQTLASMNVIGRAATLPVLRPLVMMDKIDIMTIAEKLETFPISILPYEDCCTLFVPKSPSTNPSLKVVERQEEWMEDWLPEAIRQAVDKTETMWIKPDDKSSEEDRLF</sequence>
<evidence type="ECO:0000313" key="22">
    <source>
        <dbReference type="EMBL" id="PYI51737.1"/>
    </source>
</evidence>
<keyword evidence="3 19" id="KW-0963">Cytoplasm</keyword>
<dbReference type="InterPro" id="IPR049961">
    <property type="entry name" value="ThiI_N"/>
</dbReference>
<feature type="binding site" evidence="19">
    <location>
        <begin position="400"/>
        <end position="401"/>
    </location>
    <ligand>
        <name>ATP</name>
        <dbReference type="ChEBI" id="CHEBI:30616"/>
    </ligand>
</feature>
<dbReference type="InterPro" id="IPR050102">
    <property type="entry name" value="tRNA_sulfurtransferase_ThiI"/>
</dbReference>
<evidence type="ECO:0000256" key="3">
    <source>
        <dbReference type="ARBA" id="ARBA00022490"/>
    </source>
</evidence>
<evidence type="ECO:0000313" key="23">
    <source>
        <dbReference type="Proteomes" id="UP000247476"/>
    </source>
</evidence>
<comment type="function">
    <text evidence="12 19">Catalyzes the ATP-dependent transfer of a sulfur to tRNA to produce 4-thiouridine in position 8 of tRNAs, which functions as a near-UV photosensor. Also catalyzes the transfer of sulfur to the sulfur carrier protein ThiS, forming ThiS-thiocarboxylate. This is a step in the synthesis of thiazole, in the thiamine biosynthesis pathway. The sulfur is donated as persulfide by IscS.</text>
</comment>
<evidence type="ECO:0000256" key="14">
    <source>
        <dbReference type="ARBA" id="ARBA00066827"/>
    </source>
</evidence>
<feature type="binding site" evidence="19">
    <location>
        <position position="479"/>
    </location>
    <ligand>
        <name>ATP</name>
        <dbReference type="ChEBI" id="CHEBI:30616"/>
    </ligand>
</feature>
<dbReference type="CDD" id="cd01712">
    <property type="entry name" value="PPase_ThiI"/>
    <property type="match status" value="1"/>
</dbReference>
<keyword evidence="6 19" id="KW-0547">Nucleotide-binding</keyword>
<name>A0A2V5KLP9_9BACL</name>
<dbReference type="InterPro" id="IPR020536">
    <property type="entry name" value="ThiI_AANH"/>
</dbReference>
<comment type="catalytic activity">
    <reaction evidence="11 19">
        <text>[ThiS sulfur-carrier protein]-C-terminal Gly-Gly-AMP + S-sulfanyl-L-cysteinyl-[cysteine desulfurase] + AH2 = [ThiS sulfur-carrier protein]-C-terminal-Gly-aminoethanethioate + L-cysteinyl-[cysteine desulfurase] + A + AMP + 2 H(+)</text>
        <dbReference type="Rhea" id="RHEA:43340"/>
        <dbReference type="Rhea" id="RHEA-COMP:12157"/>
        <dbReference type="Rhea" id="RHEA-COMP:12158"/>
        <dbReference type="Rhea" id="RHEA-COMP:12910"/>
        <dbReference type="Rhea" id="RHEA-COMP:19908"/>
        <dbReference type="ChEBI" id="CHEBI:13193"/>
        <dbReference type="ChEBI" id="CHEBI:15378"/>
        <dbReference type="ChEBI" id="CHEBI:17499"/>
        <dbReference type="ChEBI" id="CHEBI:29950"/>
        <dbReference type="ChEBI" id="CHEBI:61963"/>
        <dbReference type="ChEBI" id="CHEBI:90618"/>
        <dbReference type="ChEBI" id="CHEBI:232372"/>
        <dbReference type="ChEBI" id="CHEBI:456215"/>
    </reaction>
</comment>
<evidence type="ECO:0000256" key="20">
    <source>
        <dbReference type="SAM" id="MobiDB-lite"/>
    </source>
</evidence>
<comment type="subcellular location">
    <subcellularLocation>
        <location evidence="1 19">Cytoplasm</location>
    </subcellularLocation>
</comment>
<evidence type="ECO:0000256" key="11">
    <source>
        <dbReference type="ARBA" id="ARBA00052330"/>
    </source>
</evidence>
<evidence type="ECO:0000256" key="13">
    <source>
        <dbReference type="ARBA" id="ARBA00061472"/>
    </source>
</evidence>
<comment type="pathway">
    <text evidence="2 19">Cofactor biosynthesis; thiamine diphosphate biosynthesis.</text>
</comment>
<keyword evidence="23" id="KW-1185">Reference proteome</keyword>
<evidence type="ECO:0000256" key="17">
    <source>
        <dbReference type="ARBA" id="ARBA00077849"/>
    </source>
</evidence>
<dbReference type="InterPro" id="IPR049962">
    <property type="entry name" value="THUMP_ThiI"/>
</dbReference>
<accession>A0A2V5KLP9</accession>
<dbReference type="InterPro" id="IPR054173">
    <property type="entry name" value="ThiI_fer"/>
</dbReference>
<evidence type="ECO:0000256" key="6">
    <source>
        <dbReference type="ARBA" id="ARBA00022741"/>
    </source>
</evidence>
<dbReference type="GO" id="GO:0009228">
    <property type="term" value="P:thiamine biosynthetic process"/>
    <property type="evidence" value="ECO:0007669"/>
    <property type="project" value="UniProtKB-KW"/>
</dbReference>
<evidence type="ECO:0000256" key="9">
    <source>
        <dbReference type="ARBA" id="ARBA00022977"/>
    </source>
</evidence>
<evidence type="ECO:0000256" key="8">
    <source>
        <dbReference type="ARBA" id="ARBA00022884"/>
    </source>
</evidence>
<dbReference type="GO" id="GO:0004810">
    <property type="term" value="F:CCA tRNA nucleotidyltransferase activity"/>
    <property type="evidence" value="ECO:0007669"/>
    <property type="project" value="InterPro"/>
</dbReference>
<proteinExistence type="inferred from homology"/>
<dbReference type="SUPFAM" id="SSF52402">
    <property type="entry name" value="Adenine nucleotide alpha hydrolases-like"/>
    <property type="match status" value="1"/>
</dbReference>
<dbReference type="EMBL" id="QJVJ01000011">
    <property type="protein sequence ID" value="PYI51737.1"/>
    <property type="molecule type" value="Genomic_DNA"/>
</dbReference>
<evidence type="ECO:0000256" key="16">
    <source>
        <dbReference type="ARBA" id="ARBA00075337"/>
    </source>
</evidence>
<dbReference type="GO" id="GO:0005829">
    <property type="term" value="C:cytosol"/>
    <property type="evidence" value="ECO:0007669"/>
    <property type="project" value="TreeGrafter"/>
</dbReference>
<evidence type="ECO:0000256" key="2">
    <source>
        <dbReference type="ARBA" id="ARBA00004948"/>
    </source>
</evidence>
<dbReference type="PROSITE" id="PS51165">
    <property type="entry name" value="THUMP"/>
    <property type="match status" value="1"/>
</dbReference>
<dbReference type="InterPro" id="IPR004114">
    <property type="entry name" value="THUMP_dom"/>
</dbReference>
<comment type="caution">
    <text evidence="22">The sequence shown here is derived from an EMBL/GenBank/DDBJ whole genome shotgun (WGS) entry which is preliminary data.</text>
</comment>
<evidence type="ECO:0000256" key="18">
    <source>
        <dbReference type="ARBA" id="ARBA00080570"/>
    </source>
</evidence>
<evidence type="ECO:0000259" key="21">
    <source>
        <dbReference type="PROSITE" id="PS51165"/>
    </source>
</evidence>
<dbReference type="InterPro" id="IPR003720">
    <property type="entry name" value="tRNA_STrfase"/>
</dbReference>
<organism evidence="22 23">
    <name type="scientific">Paenibacillus flagellatus</name>
    <dbReference type="NCBI Taxonomy" id="2211139"/>
    <lineage>
        <taxon>Bacteria</taxon>
        <taxon>Bacillati</taxon>
        <taxon>Bacillota</taxon>
        <taxon>Bacilli</taxon>
        <taxon>Bacillales</taxon>
        <taxon>Paenibacillaceae</taxon>
        <taxon>Paenibacillus</taxon>
    </lineage>
</organism>
<dbReference type="EC" id="2.8.1.4" evidence="14 19"/>
<gene>
    <name evidence="19" type="primary">thiI</name>
    <name evidence="22" type="ORF">DLM86_22700</name>
</gene>
<feature type="compositionally biased region" description="Low complexity" evidence="20">
    <location>
        <begin position="71"/>
        <end position="86"/>
    </location>
</feature>
<dbReference type="GO" id="GO:0009229">
    <property type="term" value="P:thiamine diphosphate biosynthetic process"/>
    <property type="evidence" value="ECO:0007669"/>
    <property type="project" value="UniProtKB-UniRule"/>
</dbReference>
<feature type="compositionally biased region" description="Basic residues" evidence="20">
    <location>
        <begin position="39"/>
        <end position="57"/>
    </location>
</feature>
<keyword evidence="7 19" id="KW-0067">ATP-binding</keyword>
<comment type="similarity">
    <text evidence="13 19">Belongs to the ThiI family.</text>
</comment>
<evidence type="ECO:0000256" key="10">
    <source>
        <dbReference type="ARBA" id="ARBA00050570"/>
    </source>
</evidence>
<dbReference type="HAMAP" id="MF_00021">
    <property type="entry name" value="ThiI"/>
    <property type="match status" value="1"/>
</dbReference>
<dbReference type="GO" id="GO:0052837">
    <property type="term" value="P:thiazole biosynthetic process"/>
    <property type="evidence" value="ECO:0007669"/>
    <property type="project" value="TreeGrafter"/>
</dbReference>
<feature type="domain" description="THUMP" evidence="21">
    <location>
        <begin position="252"/>
        <end position="357"/>
    </location>
</feature>
<keyword evidence="8 19" id="KW-0694">RNA-binding</keyword>
<dbReference type="OrthoDB" id="9773948at2"/>
<evidence type="ECO:0000256" key="1">
    <source>
        <dbReference type="ARBA" id="ARBA00004496"/>
    </source>
</evidence>
<dbReference type="Proteomes" id="UP000247476">
    <property type="component" value="Unassembled WGS sequence"/>
</dbReference>
<dbReference type="Gene3D" id="3.30.2130.30">
    <property type="match status" value="1"/>
</dbReference>
<feature type="binding site" evidence="19">
    <location>
        <position position="488"/>
    </location>
    <ligand>
        <name>ATP</name>
        <dbReference type="ChEBI" id="CHEBI:30616"/>
    </ligand>
</feature>
<dbReference type="PANTHER" id="PTHR43209:SF1">
    <property type="entry name" value="TRNA SULFURTRANSFERASE"/>
    <property type="match status" value="1"/>
</dbReference>
<dbReference type="Pfam" id="PF02568">
    <property type="entry name" value="ThiI"/>
    <property type="match status" value="1"/>
</dbReference>
<dbReference type="PANTHER" id="PTHR43209">
    <property type="entry name" value="TRNA SULFURTRANSFERASE"/>
    <property type="match status" value="1"/>
</dbReference>
<dbReference type="NCBIfam" id="TIGR00342">
    <property type="entry name" value="tRNA uracil 4-sulfurtransferase ThiI"/>
    <property type="match status" value="1"/>
</dbReference>
<feature type="region of interest" description="Disordered" evidence="20">
    <location>
        <begin position="1"/>
        <end position="106"/>
    </location>
</feature>
<dbReference type="GO" id="GO:0002937">
    <property type="term" value="P:tRNA 4-thiouridine biosynthesis"/>
    <property type="evidence" value="ECO:0007669"/>
    <property type="project" value="TreeGrafter"/>
</dbReference>
<evidence type="ECO:0000256" key="5">
    <source>
        <dbReference type="ARBA" id="ARBA00022679"/>
    </source>
</evidence>
<dbReference type="GO" id="GO:0000049">
    <property type="term" value="F:tRNA binding"/>
    <property type="evidence" value="ECO:0007669"/>
    <property type="project" value="UniProtKB-UniRule"/>
</dbReference>
<dbReference type="GO" id="GO:0005524">
    <property type="term" value="F:ATP binding"/>
    <property type="evidence" value="ECO:0007669"/>
    <property type="project" value="UniProtKB-UniRule"/>
</dbReference>
<dbReference type="UniPathway" id="UPA00060"/>
<dbReference type="Pfam" id="PF22025">
    <property type="entry name" value="ThiI_fer"/>
    <property type="match status" value="1"/>
</dbReference>
<dbReference type="SUPFAM" id="SSF143437">
    <property type="entry name" value="THUMP domain-like"/>
    <property type="match status" value="1"/>
</dbReference>
<protein>
    <recommendedName>
        <fullName evidence="15 19">Probable tRNA sulfurtransferase</fullName>
        <ecNumber evidence="14 19">2.8.1.4</ecNumber>
    </recommendedName>
    <alternativeName>
        <fullName evidence="16 19">Sulfur carrier protein ThiS sulfurtransferase</fullName>
    </alternativeName>
    <alternativeName>
        <fullName evidence="17 19">Thiamine biosynthesis protein ThiI</fullName>
    </alternativeName>
    <alternativeName>
        <fullName evidence="18 19">tRNA 4-thiouridine synthase</fullName>
    </alternativeName>
</protein>
<comment type="catalytic activity">
    <reaction evidence="10 19">
        <text>[ThiI sulfur-carrier protein]-S-sulfanyl-L-cysteine + a uridine in tRNA + 2 reduced [2Fe-2S]-[ferredoxin] + ATP + H(+) = [ThiI sulfur-carrier protein]-L-cysteine + a 4-thiouridine in tRNA + 2 oxidized [2Fe-2S]-[ferredoxin] + AMP + diphosphate</text>
        <dbReference type="Rhea" id="RHEA:24176"/>
        <dbReference type="Rhea" id="RHEA-COMP:10000"/>
        <dbReference type="Rhea" id="RHEA-COMP:10001"/>
        <dbReference type="Rhea" id="RHEA-COMP:13337"/>
        <dbReference type="Rhea" id="RHEA-COMP:13338"/>
        <dbReference type="Rhea" id="RHEA-COMP:13339"/>
        <dbReference type="Rhea" id="RHEA-COMP:13340"/>
        <dbReference type="ChEBI" id="CHEBI:15378"/>
        <dbReference type="ChEBI" id="CHEBI:29950"/>
        <dbReference type="ChEBI" id="CHEBI:30616"/>
        <dbReference type="ChEBI" id="CHEBI:33019"/>
        <dbReference type="ChEBI" id="CHEBI:33737"/>
        <dbReference type="ChEBI" id="CHEBI:33738"/>
        <dbReference type="ChEBI" id="CHEBI:61963"/>
        <dbReference type="ChEBI" id="CHEBI:65315"/>
        <dbReference type="ChEBI" id="CHEBI:136798"/>
        <dbReference type="ChEBI" id="CHEBI:456215"/>
        <dbReference type="EC" id="2.8.1.4"/>
    </reaction>
</comment>
<reference evidence="22 23" key="1">
    <citation type="submission" date="2018-05" db="EMBL/GenBank/DDBJ databases">
        <title>Paenibacillus flagellatus sp. nov., isolated from selenium mineral soil.</title>
        <authorList>
            <person name="Dai X."/>
        </authorList>
    </citation>
    <scope>NUCLEOTIDE SEQUENCE [LARGE SCALE GENOMIC DNA]</scope>
    <source>
        <strain evidence="22 23">DXL2</strain>
    </source>
</reference>
<keyword evidence="9 19" id="KW-0784">Thiamine biosynthesis</keyword>
<dbReference type="InterPro" id="IPR014729">
    <property type="entry name" value="Rossmann-like_a/b/a_fold"/>
</dbReference>
<evidence type="ECO:0000256" key="15">
    <source>
        <dbReference type="ARBA" id="ARBA00071867"/>
    </source>
</evidence>
<evidence type="ECO:0000256" key="12">
    <source>
        <dbReference type="ARBA" id="ARBA00058382"/>
    </source>
</evidence>
<evidence type="ECO:0000256" key="4">
    <source>
        <dbReference type="ARBA" id="ARBA00022555"/>
    </source>
</evidence>
<dbReference type="Gene3D" id="3.40.50.620">
    <property type="entry name" value="HUPs"/>
    <property type="match status" value="1"/>
</dbReference>
<dbReference type="SMART" id="SM00981">
    <property type="entry name" value="THUMP"/>
    <property type="match status" value="1"/>
</dbReference>
<dbReference type="Pfam" id="PF02926">
    <property type="entry name" value="THUMP"/>
    <property type="match status" value="1"/>
</dbReference>
<dbReference type="GO" id="GO:0140741">
    <property type="term" value="F:tRNA-uracil-4 sulfurtransferase activity"/>
    <property type="evidence" value="ECO:0007669"/>
    <property type="project" value="UniProtKB-EC"/>
</dbReference>
<feature type="binding site" evidence="19">
    <location>
        <position position="457"/>
    </location>
    <ligand>
        <name>ATP</name>
        <dbReference type="ChEBI" id="CHEBI:30616"/>
    </ligand>
</feature>
<keyword evidence="4 19" id="KW-0820">tRNA-binding</keyword>
<feature type="binding site" evidence="19">
    <location>
        <begin position="375"/>
        <end position="376"/>
    </location>
    <ligand>
        <name>ATP</name>
        <dbReference type="ChEBI" id="CHEBI:30616"/>
    </ligand>
</feature>
<dbReference type="FunFam" id="3.40.50.620:FF:000053">
    <property type="entry name" value="Probable tRNA sulfurtransferase"/>
    <property type="match status" value="1"/>
</dbReference>